<proteinExistence type="predicted"/>
<feature type="compositionally biased region" description="Basic and acidic residues" evidence="1">
    <location>
        <begin position="7"/>
        <end position="16"/>
    </location>
</feature>
<feature type="region of interest" description="Disordered" evidence="1">
    <location>
        <begin position="1"/>
        <end position="33"/>
    </location>
</feature>
<name>A0A1J5PAQ4_9ZZZZ</name>
<evidence type="ECO:0000313" key="2">
    <source>
        <dbReference type="EMBL" id="OIQ68298.1"/>
    </source>
</evidence>
<gene>
    <name evidence="2" type="ORF">GALL_501130</name>
</gene>
<accession>A0A1J5PAQ4</accession>
<dbReference type="AlphaFoldDB" id="A0A1J5PAQ4"/>
<organism evidence="2">
    <name type="scientific">mine drainage metagenome</name>
    <dbReference type="NCBI Taxonomy" id="410659"/>
    <lineage>
        <taxon>unclassified sequences</taxon>
        <taxon>metagenomes</taxon>
        <taxon>ecological metagenomes</taxon>
    </lineage>
</organism>
<comment type="caution">
    <text evidence="2">The sequence shown here is derived from an EMBL/GenBank/DDBJ whole genome shotgun (WGS) entry which is preliminary data.</text>
</comment>
<protein>
    <submittedName>
        <fullName evidence="2">Uncharacterized protein</fullName>
    </submittedName>
</protein>
<reference evidence="2" key="1">
    <citation type="submission" date="2016-10" db="EMBL/GenBank/DDBJ databases">
        <title>Sequence of Gallionella enrichment culture.</title>
        <authorList>
            <person name="Poehlein A."/>
            <person name="Muehling M."/>
            <person name="Daniel R."/>
        </authorList>
    </citation>
    <scope>NUCLEOTIDE SEQUENCE</scope>
</reference>
<dbReference type="EMBL" id="MLJW01005393">
    <property type="protein sequence ID" value="OIQ68298.1"/>
    <property type="molecule type" value="Genomic_DNA"/>
</dbReference>
<evidence type="ECO:0000256" key="1">
    <source>
        <dbReference type="SAM" id="MobiDB-lite"/>
    </source>
</evidence>
<sequence length="33" mass="3744">MPRVKTVIRDLSERGQKTFNEYSGGHEPVAHGF</sequence>